<evidence type="ECO:0000313" key="2">
    <source>
        <dbReference type="EMBL" id="KAG9441234.1"/>
    </source>
</evidence>
<dbReference type="Pfam" id="PF12043">
    <property type="entry name" value="DUF3527"/>
    <property type="match status" value="2"/>
</dbReference>
<feature type="region of interest" description="Disordered" evidence="1">
    <location>
        <begin position="297"/>
        <end position="357"/>
    </location>
</feature>
<reference evidence="2 3" key="1">
    <citation type="submission" date="2021-07" db="EMBL/GenBank/DDBJ databases">
        <title>The Aristolochia fimbriata genome: insights into angiosperm evolution, floral development and chemical biosynthesis.</title>
        <authorList>
            <person name="Jiao Y."/>
        </authorList>
    </citation>
    <scope>NUCLEOTIDE SEQUENCE [LARGE SCALE GENOMIC DNA]</scope>
    <source>
        <strain evidence="2">IBCAS-2021</strain>
        <tissue evidence="2">Leaf</tissue>
    </source>
</reference>
<feature type="compositionally biased region" description="Low complexity" evidence="1">
    <location>
        <begin position="333"/>
        <end position="342"/>
    </location>
</feature>
<dbReference type="AlphaFoldDB" id="A0AAV7DYZ8"/>
<organism evidence="2 3">
    <name type="scientific">Aristolochia fimbriata</name>
    <name type="common">White veined hardy Dutchman's pipe vine</name>
    <dbReference type="NCBI Taxonomy" id="158543"/>
    <lineage>
        <taxon>Eukaryota</taxon>
        <taxon>Viridiplantae</taxon>
        <taxon>Streptophyta</taxon>
        <taxon>Embryophyta</taxon>
        <taxon>Tracheophyta</taxon>
        <taxon>Spermatophyta</taxon>
        <taxon>Magnoliopsida</taxon>
        <taxon>Magnoliidae</taxon>
        <taxon>Piperales</taxon>
        <taxon>Aristolochiaceae</taxon>
        <taxon>Aristolochia</taxon>
    </lineage>
</organism>
<proteinExistence type="predicted"/>
<gene>
    <name evidence="2" type="ORF">H6P81_017088</name>
</gene>
<dbReference type="PANTHER" id="PTHR31390">
    <property type="entry name" value="EXPRESSED PROTEIN"/>
    <property type="match status" value="1"/>
</dbReference>
<comment type="caution">
    <text evidence="2">The sequence shown here is derived from an EMBL/GenBank/DDBJ whole genome shotgun (WGS) entry which is preliminary data.</text>
</comment>
<dbReference type="InterPro" id="IPR021916">
    <property type="entry name" value="DUF3527"/>
</dbReference>
<dbReference type="PANTHER" id="PTHR31390:SF0">
    <property type="entry name" value="DOMAIN PROTEIN, PUTATIVE (DUF3527)-RELATED"/>
    <property type="match status" value="1"/>
</dbReference>
<protein>
    <submittedName>
        <fullName evidence="2">Uncharacterized protein</fullName>
    </submittedName>
</protein>
<evidence type="ECO:0000256" key="1">
    <source>
        <dbReference type="SAM" id="MobiDB-lite"/>
    </source>
</evidence>
<sequence>MEAAPKDKLWSSELGRAGSLPSWRVSWAGFWKSWFQTYSYLLMALDSVVDFKSLQTGRQSPKTTRSKIKERERKEKLICRSYQLRDSNSDFMELDFTSTPSLACKSLSVKHDRVADAADSKRGSVYQSSETVRKMQKMGLLEEKKKIKSSCSSDISISFSVVDSSAQPTKSEVNPHQWHLPLTSLNADRNLAPTDPSVLPDSPKFLDLSFCNSQEQSRTNDFLLQNDLSEGFLEIILDSKGDPQGRFAKTLAQPCESELLEEPRLKCDLTFAPESDGNGLLERDAFVTLHKSLSETIRMPESPCQSDSDQSKPKGRFSPFRKMLDPIKKSKSQRSSAVSSTKLGGGSTDIGSPKIRRPRTLRKSLLHDFSKTSPMTNCDGDATDKNPSLVTHASPVHLHGLLKLDHNHGVPVFEFSLKNPEDVLSAKTWRTDKACNWVYTFHAFNRKNSDNNGWGARDKHKQGSMVGQMQVSCYLCSEIRNGGLLDNSTVTEYVLYDVGQARKSISSQEGQNGYISEPNGSISHPWVPTDLHPHLEVAAIVTQAPFESRHILKHKMGDNSDSGVNAETPADFPSTDQRSPGKVKVVTPVGSHGLASTDECEPSPLLDRWRSGGGCDCGGWDMGCPLVVFDNPSEENLTDSTVTENKQSLELFLQGAKEKIPALVITVLSEGQYSVDFHAQLSSLQAFSICVALLHSQEVSTAIRLEKSRQSLQCNSLKVLLEEEVRLFIEALVKEEKRKATKRMEEIPPPFALDPPFSPIGRV</sequence>
<evidence type="ECO:0000313" key="3">
    <source>
        <dbReference type="Proteomes" id="UP000825729"/>
    </source>
</evidence>
<dbReference type="EMBL" id="JAINDJ010000007">
    <property type="protein sequence ID" value="KAG9441234.1"/>
    <property type="molecule type" value="Genomic_DNA"/>
</dbReference>
<accession>A0AAV7DYZ8</accession>
<feature type="region of interest" description="Disordered" evidence="1">
    <location>
        <begin position="556"/>
        <end position="582"/>
    </location>
</feature>
<dbReference type="Proteomes" id="UP000825729">
    <property type="component" value="Unassembled WGS sequence"/>
</dbReference>
<keyword evidence="3" id="KW-1185">Reference proteome</keyword>
<name>A0AAV7DYZ8_ARIFI</name>